<name>A0ABY3U194_9MYCO</name>
<dbReference type="InterPro" id="IPR036388">
    <property type="entry name" value="WH-like_DNA-bd_sf"/>
</dbReference>
<keyword evidence="3" id="KW-1185">Reference proteome</keyword>
<dbReference type="RefSeq" id="WP_240170920.1">
    <property type="nucleotide sequence ID" value="NZ_CP092365.1"/>
</dbReference>
<dbReference type="SUPFAM" id="SSF46785">
    <property type="entry name" value="Winged helix' DNA-binding domain"/>
    <property type="match status" value="1"/>
</dbReference>
<evidence type="ECO:0000313" key="2">
    <source>
        <dbReference type="EMBL" id="ULN52648.1"/>
    </source>
</evidence>
<sequence length="240" mass="25460">MENTGLLGPAPAPAGTGEVALSAQRLAVLQHVRTHGPVSVADTATALALHPNTVRTHLEALTAREFIERTAAPDGRRGRPAARYRPSATDPTAQVRAFATLATVLADQLARISPHPERDAEEAGVAWGRDLVDQSAQPHGPYGDADPRGVVVEALARLGFAPDPPDAAAPRRGLALRRCPLLDAARRNPDVVCRVHQGIVVGMLDHLQAPVGTELVPFAEPGACRLRMPPRRRDPARASP</sequence>
<dbReference type="Proteomes" id="UP001055200">
    <property type="component" value="Chromosome"/>
</dbReference>
<evidence type="ECO:0000313" key="3">
    <source>
        <dbReference type="Proteomes" id="UP001055200"/>
    </source>
</evidence>
<accession>A0ABY3U194</accession>
<dbReference type="InterPro" id="IPR036390">
    <property type="entry name" value="WH_DNA-bd_sf"/>
</dbReference>
<dbReference type="EMBL" id="CP092365">
    <property type="protein sequence ID" value="ULN52648.1"/>
    <property type="molecule type" value="Genomic_DNA"/>
</dbReference>
<gene>
    <name evidence="2" type="ORF">MIU77_17745</name>
</gene>
<organism evidence="2 3">
    <name type="scientific">Mycolicibacillus parakoreensis</name>
    <dbReference type="NCBI Taxonomy" id="1069221"/>
    <lineage>
        <taxon>Bacteria</taxon>
        <taxon>Bacillati</taxon>
        <taxon>Actinomycetota</taxon>
        <taxon>Actinomycetes</taxon>
        <taxon>Mycobacteriales</taxon>
        <taxon>Mycobacteriaceae</taxon>
        <taxon>Mycolicibacillus</taxon>
    </lineage>
</organism>
<reference evidence="2" key="1">
    <citation type="submission" date="2022-08" db="EMBL/GenBank/DDBJ databases">
        <title>Complete genome sequence of 14 non-tuberculosis mycobacteria type-strains.</title>
        <authorList>
            <person name="Igarashi Y."/>
            <person name="Osugi A."/>
            <person name="Mitarai S."/>
        </authorList>
    </citation>
    <scope>NUCLEOTIDE SEQUENCE</scope>
    <source>
        <strain evidence="2">DSM 45575</strain>
    </source>
</reference>
<feature type="region of interest" description="Disordered" evidence="1">
    <location>
        <begin position="69"/>
        <end position="90"/>
    </location>
</feature>
<dbReference type="Pfam" id="PF25212">
    <property type="entry name" value="HVO_A0114"/>
    <property type="match status" value="1"/>
</dbReference>
<dbReference type="Gene3D" id="1.10.10.10">
    <property type="entry name" value="Winged helix-like DNA-binding domain superfamily/Winged helix DNA-binding domain"/>
    <property type="match status" value="1"/>
</dbReference>
<proteinExistence type="predicted"/>
<protein>
    <submittedName>
        <fullName evidence="2">Transcriptional regulator</fullName>
    </submittedName>
</protein>
<evidence type="ECO:0000256" key="1">
    <source>
        <dbReference type="SAM" id="MobiDB-lite"/>
    </source>
</evidence>